<dbReference type="Proteomes" id="UP000190074">
    <property type="component" value="Unassembled WGS sequence"/>
</dbReference>
<organism evidence="1 2">
    <name type="scientific">Mycobacteroides abscessus subsp. massiliense</name>
    <dbReference type="NCBI Taxonomy" id="1962118"/>
    <lineage>
        <taxon>Bacteria</taxon>
        <taxon>Bacillati</taxon>
        <taxon>Actinomycetota</taxon>
        <taxon>Actinomycetes</taxon>
        <taxon>Mycobacteriales</taxon>
        <taxon>Mycobacteriaceae</taxon>
        <taxon>Mycobacteroides</taxon>
        <taxon>Mycobacteroides abscessus</taxon>
    </lineage>
</organism>
<dbReference type="RefSeq" id="WP_165693098.1">
    <property type="nucleotide sequence ID" value="NZ_FVGW01000016.1"/>
</dbReference>
<evidence type="ECO:0000313" key="1">
    <source>
        <dbReference type="EMBL" id="SKM85530.1"/>
    </source>
</evidence>
<reference evidence="1 2" key="1">
    <citation type="submission" date="2016-11" db="EMBL/GenBank/DDBJ databases">
        <authorList>
            <consortium name="Pathogen Informatics"/>
        </authorList>
    </citation>
    <scope>NUCLEOTIDE SEQUENCE [LARGE SCALE GENOMIC DNA]</scope>
    <source>
        <strain evidence="1 2">911</strain>
    </source>
</reference>
<gene>
    <name evidence="1" type="ORF">SAMEA2259716_05314</name>
</gene>
<evidence type="ECO:0000313" key="2">
    <source>
        <dbReference type="Proteomes" id="UP000190074"/>
    </source>
</evidence>
<name>A0A1T8TYB9_9MYCO</name>
<dbReference type="EMBL" id="FVGW01000016">
    <property type="protein sequence ID" value="SKM85530.1"/>
    <property type="molecule type" value="Genomic_DNA"/>
</dbReference>
<protein>
    <submittedName>
        <fullName evidence="1">Uncharacterized protein</fullName>
    </submittedName>
</protein>
<accession>A0A1T8TYB9</accession>
<dbReference type="AlphaFoldDB" id="A0A1T8TYB9"/>
<sequence>MGAPTHVMIYSRRNVAEMDGGAGLLQFLGPLGAFGQNDNWSLLLYALPAGKEYKDVANEATTEYLQAAGHSPSAITIEIRKPGGEQWGAQWVRYVLGHQHDGDAPLDVAIQLPHGAEYVSRPEVFSSEEAADIFTSYYETGQIPAGYVLRPVEGYTSDQQLIDLRGQTAHADH</sequence>
<proteinExistence type="predicted"/>